<dbReference type="PROSITE" id="PS50850">
    <property type="entry name" value="MFS"/>
    <property type="match status" value="1"/>
</dbReference>
<keyword evidence="4 6" id="KW-1133">Transmembrane helix</keyword>
<dbReference type="InterPro" id="IPR011701">
    <property type="entry name" value="MFS"/>
</dbReference>
<reference evidence="8" key="1">
    <citation type="submission" date="2023-02" db="EMBL/GenBank/DDBJ databases">
        <title>Identification and recombinant expression of a fungal hydrolase from Papiliotrema laurentii that hydrolyzes apple cutin and clears colloidal polyester polyurethane.</title>
        <authorList>
            <consortium name="DOE Joint Genome Institute"/>
            <person name="Roman V.A."/>
            <person name="Bojanowski C."/>
            <person name="Crable B.R."/>
            <person name="Wagner D.N."/>
            <person name="Hung C.S."/>
            <person name="Nadeau L.J."/>
            <person name="Schratz L."/>
            <person name="Haridas S."/>
            <person name="Pangilinan J."/>
            <person name="Lipzen A."/>
            <person name="Na H."/>
            <person name="Yan M."/>
            <person name="Ng V."/>
            <person name="Grigoriev I.V."/>
            <person name="Spatafora J.W."/>
            <person name="Barlow D."/>
            <person name="Biffinger J."/>
            <person name="Kelley-Loughnane N."/>
            <person name="Varaljay V.A."/>
            <person name="Crookes-Goodson W.J."/>
        </authorList>
    </citation>
    <scope>NUCLEOTIDE SEQUENCE</scope>
    <source>
        <strain evidence="8">5307AH</strain>
    </source>
</reference>
<evidence type="ECO:0000256" key="6">
    <source>
        <dbReference type="SAM" id="Phobius"/>
    </source>
</evidence>
<dbReference type="Gene3D" id="1.20.1250.20">
    <property type="entry name" value="MFS general substrate transporter like domains"/>
    <property type="match status" value="2"/>
</dbReference>
<comment type="caution">
    <text evidence="8">The sequence shown here is derived from an EMBL/GenBank/DDBJ whole genome shotgun (WGS) entry which is preliminary data.</text>
</comment>
<dbReference type="InterPro" id="IPR036259">
    <property type="entry name" value="MFS_trans_sf"/>
</dbReference>
<proteinExistence type="predicted"/>
<name>A0AAD9CTZ1_PAPLA</name>
<feature type="transmembrane region" description="Helical" evidence="6">
    <location>
        <begin position="309"/>
        <end position="326"/>
    </location>
</feature>
<evidence type="ECO:0000256" key="5">
    <source>
        <dbReference type="ARBA" id="ARBA00023136"/>
    </source>
</evidence>
<dbReference type="EMBL" id="JAODAN010000010">
    <property type="protein sequence ID" value="KAK1921502.1"/>
    <property type="molecule type" value="Genomic_DNA"/>
</dbReference>
<feature type="transmembrane region" description="Helical" evidence="6">
    <location>
        <begin position="78"/>
        <end position="100"/>
    </location>
</feature>
<dbReference type="InterPro" id="IPR020846">
    <property type="entry name" value="MFS_dom"/>
</dbReference>
<evidence type="ECO:0000256" key="1">
    <source>
        <dbReference type="ARBA" id="ARBA00004141"/>
    </source>
</evidence>
<organism evidence="8 9">
    <name type="scientific">Papiliotrema laurentii</name>
    <name type="common">Cryptococcus laurentii</name>
    <dbReference type="NCBI Taxonomy" id="5418"/>
    <lineage>
        <taxon>Eukaryota</taxon>
        <taxon>Fungi</taxon>
        <taxon>Dikarya</taxon>
        <taxon>Basidiomycota</taxon>
        <taxon>Agaricomycotina</taxon>
        <taxon>Tremellomycetes</taxon>
        <taxon>Tremellales</taxon>
        <taxon>Rhynchogastremaceae</taxon>
        <taxon>Papiliotrema</taxon>
    </lineage>
</organism>
<dbReference type="FunFam" id="1.20.1250.20:FF:000018">
    <property type="entry name" value="MFS transporter permease"/>
    <property type="match status" value="1"/>
</dbReference>
<sequence length="481" mass="52716">MATMSDEKKEVGTTADALQASDAIYDEKDLRTGLRKVDIRLLPVLGILYLFSYLDRGSLANASIFGFKQSLGITTAQYNLIVTVFFFTYGGCEIPGGIILSYVRPNLWLASICFTWGVVMTLSGLVQNFGGAIAARLALGVAEASFFPTALVLVGGWYPRAMVQSRFSAFYVIGVFSGAFSGLLAYGIHYMDGVGGLESWRWIFILEGIATVLLSSLILIFLPYDPKRCKFLTDNEREAILANRVAEGDGGHARFKWKYLRQVLGDYKVWMCTFLSSSVNIVTFGFSYTLPTILVQLGYKAELAQLMTVPIYTAACLCVLISGVVSDRYKTRSPFIIVGFTVALIGLIVLYTMPKDRLAGVRYFGAILLMCGIYTAFPGTLAWNSNNAETRGKRNISMAFQLCIASLATAAGTNSYLGREAPNYPTGFGFSMAMCGASIIAAVSLRFLLARENRKLDEADEQVVAGESEDDQRPVGFRYIL</sequence>
<dbReference type="Proteomes" id="UP001182556">
    <property type="component" value="Unassembled WGS sequence"/>
</dbReference>
<feature type="transmembrane region" description="Helical" evidence="6">
    <location>
        <begin position="107"/>
        <end position="127"/>
    </location>
</feature>
<keyword evidence="9" id="KW-1185">Reference proteome</keyword>
<dbReference type="GO" id="GO:0016020">
    <property type="term" value="C:membrane"/>
    <property type="evidence" value="ECO:0007669"/>
    <property type="project" value="UniProtKB-SubCell"/>
</dbReference>
<gene>
    <name evidence="8" type="ORF">DB88DRAFT_456959</name>
</gene>
<evidence type="ECO:0000259" key="7">
    <source>
        <dbReference type="PROSITE" id="PS50850"/>
    </source>
</evidence>
<feature type="domain" description="Major facilitator superfamily (MFS) profile" evidence="7">
    <location>
        <begin position="41"/>
        <end position="454"/>
    </location>
</feature>
<feature type="transmembrane region" description="Helical" evidence="6">
    <location>
        <begin position="37"/>
        <end position="54"/>
    </location>
</feature>
<feature type="transmembrane region" description="Helical" evidence="6">
    <location>
        <begin position="269"/>
        <end position="289"/>
    </location>
</feature>
<dbReference type="SUPFAM" id="SSF103473">
    <property type="entry name" value="MFS general substrate transporter"/>
    <property type="match status" value="1"/>
</dbReference>
<feature type="transmembrane region" description="Helical" evidence="6">
    <location>
        <begin position="333"/>
        <end position="351"/>
    </location>
</feature>
<accession>A0AAD9CTZ1</accession>
<feature type="transmembrane region" description="Helical" evidence="6">
    <location>
        <begin position="169"/>
        <end position="188"/>
    </location>
</feature>
<dbReference type="Pfam" id="PF07690">
    <property type="entry name" value="MFS_1"/>
    <property type="match status" value="1"/>
</dbReference>
<dbReference type="GO" id="GO:0022857">
    <property type="term" value="F:transmembrane transporter activity"/>
    <property type="evidence" value="ECO:0007669"/>
    <property type="project" value="InterPro"/>
</dbReference>
<keyword evidence="5 6" id="KW-0472">Membrane</keyword>
<comment type="subcellular location">
    <subcellularLocation>
        <location evidence="1">Membrane</location>
        <topology evidence="1">Multi-pass membrane protein</topology>
    </subcellularLocation>
</comment>
<evidence type="ECO:0000256" key="2">
    <source>
        <dbReference type="ARBA" id="ARBA00022448"/>
    </source>
</evidence>
<feature type="transmembrane region" description="Helical" evidence="6">
    <location>
        <begin position="200"/>
        <end position="222"/>
    </location>
</feature>
<evidence type="ECO:0000256" key="3">
    <source>
        <dbReference type="ARBA" id="ARBA00022692"/>
    </source>
</evidence>
<keyword evidence="2" id="KW-0813">Transport</keyword>
<protein>
    <submittedName>
        <fullName evidence="8">Major facilitator superfamily domain-containing protein</fullName>
    </submittedName>
</protein>
<evidence type="ECO:0000313" key="8">
    <source>
        <dbReference type="EMBL" id="KAK1921502.1"/>
    </source>
</evidence>
<keyword evidence="3 6" id="KW-0812">Transmembrane</keyword>
<feature type="transmembrane region" description="Helical" evidence="6">
    <location>
        <begin position="396"/>
        <end position="416"/>
    </location>
</feature>
<dbReference type="AlphaFoldDB" id="A0AAD9CTZ1"/>
<feature type="transmembrane region" description="Helical" evidence="6">
    <location>
        <begin position="133"/>
        <end position="157"/>
    </location>
</feature>
<evidence type="ECO:0000313" key="9">
    <source>
        <dbReference type="Proteomes" id="UP001182556"/>
    </source>
</evidence>
<feature type="transmembrane region" description="Helical" evidence="6">
    <location>
        <begin position="428"/>
        <end position="449"/>
    </location>
</feature>
<dbReference type="PANTHER" id="PTHR43791:SF18">
    <property type="entry name" value="NICOTINIC ACID TRANSPORTER TNA1, PUTATIVE (AFU_ORTHOLOGUE AFUA_3G03820)-RELATED"/>
    <property type="match status" value="1"/>
</dbReference>
<evidence type="ECO:0000256" key="4">
    <source>
        <dbReference type="ARBA" id="ARBA00022989"/>
    </source>
</evidence>
<dbReference type="PANTHER" id="PTHR43791">
    <property type="entry name" value="PERMEASE-RELATED"/>
    <property type="match status" value="1"/>
</dbReference>
<dbReference type="FunFam" id="1.20.1250.20:FF:000013">
    <property type="entry name" value="MFS general substrate transporter"/>
    <property type="match status" value="1"/>
</dbReference>
<feature type="transmembrane region" description="Helical" evidence="6">
    <location>
        <begin position="363"/>
        <end position="384"/>
    </location>
</feature>